<gene>
    <name evidence="2" type="ORF">B0T14DRAFT_527428</name>
</gene>
<reference evidence="2" key="1">
    <citation type="submission" date="2023-06" db="EMBL/GenBank/DDBJ databases">
        <title>Genome-scale phylogeny and comparative genomics of the fungal order Sordariales.</title>
        <authorList>
            <consortium name="Lawrence Berkeley National Laboratory"/>
            <person name="Hensen N."/>
            <person name="Bonometti L."/>
            <person name="Westerberg I."/>
            <person name="Brannstrom I.O."/>
            <person name="Guillou S."/>
            <person name="Cros-Aarteil S."/>
            <person name="Calhoun S."/>
            <person name="Haridas S."/>
            <person name="Kuo A."/>
            <person name="Mondo S."/>
            <person name="Pangilinan J."/>
            <person name="Riley R."/>
            <person name="Labutti K."/>
            <person name="Andreopoulos B."/>
            <person name="Lipzen A."/>
            <person name="Chen C."/>
            <person name="Yanf M."/>
            <person name="Daum C."/>
            <person name="Ng V."/>
            <person name="Clum A."/>
            <person name="Steindorff A."/>
            <person name="Ohm R."/>
            <person name="Martin F."/>
            <person name="Silar P."/>
            <person name="Natvig D."/>
            <person name="Lalanne C."/>
            <person name="Gautier V."/>
            <person name="Ament-Velasquez S.L."/>
            <person name="Kruys A."/>
            <person name="Hutchinson M.I."/>
            <person name="Powell A.J."/>
            <person name="Barry K."/>
            <person name="Miller A.N."/>
            <person name="Grigoriev I.V."/>
            <person name="Debuchy R."/>
            <person name="Gladieux P."/>
            <person name="Thoren M.H."/>
            <person name="Johannesson H."/>
        </authorList>
    </citation>
    <scope>NUCLEOTIDE SEQUENCE</scope>
    <source>
        <strain evidence="2">CBS 606.72</strain>
    </source>
</reference>
<evidence type="ECO:0000313" key="3">
    <source>
        <dbReference type="Proteomes" id="UP001175000"/>
    </source>
</evidence>
<evidence type="ECO:0000259" key="1">
    <source>
        <dbReference type="Pfam" id="PF06985"/>
    </source>
</evidence>
<dbReference type="InterPro" id="IPR052895">
    <property type="entry name" value="HetReg/Transcr_Mod"/>
</dbReference>
<feature type="domain" description="Heterokaryon incompatibility" evidence="1">
    <location>
        <begin position="57"/>
        <end position="247"/>
    </location>
</feature>
<organism evidence="2 3">
    <name type="scientific">Immersiella caudata</name>
    <dbReference type="NCBI Taxonomy" id="314043"/>
    <lineage>
        <taxon>Eukaryota</taxon>
        <taxon>Fungi</taxon>
        <taxon>Dikarya</taxon>
        <taxon>Ascomycota</taxon>
        <taxon>Pezizomycotina</taxon>
        <taxon>Sordariomycetes</taxon>
        <taxon>Sordariomycetidae</taxon>
        <taxon>Sordariales</taxon>
        <taxon>Lasiosphaeriaceae</taxon>
        <taxon>Immersiella</taxon>
    </lineage>
</organism>
<protein>
    <submittedName>
        <fullName evidence="2">Heterokaryon incompatibility protein-domain-containing protein</fullName>
    </submittedName>
</protein>
<keyword evidence="3" id="KW-1185">Reference proteome</keyword>
<name>A0AA39WEL7_9PEZI</name>
<comment type="caution">
    <text evidence="2">The sequence shown here is derived from an EMBL/GenBank/DDBJ whole genome shotgun (WGS) entry which is preliminary data.</text>
</comment>
<dbReference type="Pfam" id="PF06985">
    <property type="entry name" value="HET"/>
    <property type="match status" value="1"/>
</dbReference>
<dbReference type="AlphaFoldDB" id="A0AA39WEL7"/>
<dbReference type="InterPro" id="IPR010730">
    <property type="entry name" value="HET"/>
</dbReference>
<dbReference type="PANTHER" id="PTHR24148:SF64">
    <property type="entry name" value="HETEROKARYON INCOMPATIBILITY DOMAIN-CONTAINING PROTEIN"/>
    <property type="match status" value="1"/>
</dbReference>
<dbReference type="Pfam" id="PF26639">
    <property type="entry name" value="Het-6_barrel"/>
    <property type="match status" value="1"/>
</dbReference>
<sequence length="707" mass="80471">MNIFNAFLPKAEPETFSYAPLPHDRAIRLLHLIPDRTQLHGFSLVLQAADLGNAPKFCALSYTWQSAVVTNPEELEPDYHGGTIAKVPVLCNGKQLEINENAFDFLRRMFSCGSFRADKRENTQPGGVNHVWIDSICINQADAHDRSHQVSLMGDIYFKCSGTTVWLGKEEADPGTKFVIETFIPKFLELHKKKGNQLAAMPSSCSHPDMEAELGKDVCEKWRKYHLLFFTFLARRRWFSRGWVVQEVILKSIFKLDRILLLCGMSCGTSCFSAPWKSLNGFLAALSQLSWSRELADQLFRQPSTKQWRTPFTIVLQNASSFVLLEQLVLENWEGTKTSAIIQNKQDPANDTERAYALIFEFVIRMRDRHFADRRDHIYGCYGMIARTLKPDIPNRLLVPNYLLSDADVYIRTAWNLVRNMARLDVLNHADRPSRKDIPELPSWVPNFSRFHKAKLIEMRLISGPRVDASQRRTPHSAVRVTKQNGLVLKGARLSSIAEKGPRLGNALNVEWFLQVFTQHQHHRPTNEKSEEALSRTMLANPSVWDTPNQSHAEQFRDWWAFKLAARINALEREQKGSSVAVTDCLKTLGQRSEWFPSLDEVMAATKAGGERSKSSPAYAVQTAYNKLLWPTRAMFLSSDGYFGFATYETEPDDEMWILEGGRTPFILRPRATGGYQLIGDAYVHGVMHGEAMTEEFVGRIEPVTIV</sequence>
<evidence type="ECO:0000313" key="2">
    <source>
        <dbReference type="EMBL" id="KAK0613989.1"/>
    </source>
</evidence>
<dbReference type="Proteomes" id="UP001175000">
    <property type="component" value="Unassembled WGS sequence"/>
</dbReference>
<accession>A0AA39WEL7</accession>
<proteinExistence type="predicted"/>
<dbReference type="EMBL" id="JAULSU010000006">
    <property type="protein sequence ID" value="KAK0613989.1"/>
    <property type="molecule type" value="Genomic_DNA"/>
</dbReference>
<dbReference type="PANTHER" id="PTHR24148">
    <property type="entry name" value="ANKYRIN REPEAT DOMAIN-CONTAINING PROTEIN 39 HOMOLOG-RELATED"/>
    <property type="match status" value="1"/>
</dbReference>